<dbReference type="Proteomes" id="UP000054988">
    <property type="component" value="Unassembled WGS sequence"/>
</dbReference>
<sequence length="57" mass="6587">MSGNNFGCRMGSVQESAVNVLTSNETRASRYKSIEKGILRLWQRDASHYFYPLPRTY</sequence>
<proteinExistence type="predicted"/>
<evidence type="ECO:0000313" key="1">
    <source>
        <dbReference type="EMBL" id="KTB34163.1"/>
    </source>
</evidence>
<reference evidence="1 2" key="1">
    <citation type="submission" date="2015-12" db="EMBL/GenBank/DDBJ databases">
        <title>Draft genome sequence of Moniliophthora roreri, the causal agent of frosty pod rot of cacao.</title>
        <authorList>
            <person name="Aime M.C."/>
            <person name="Diaz-Valderrama J.R."/>
            <person name="Kijpornyongpan T."/>
            <person name="Phillips-Mora W."/>
        </authorList>
    </citation>
    <scope>NUCLEOTIDE SEQUENCE [LARGE SCALE GENOMIC DNA]</scope>
    <source>
        <strain evidence="1 2">MCA 2952</strain>
    </source>
</reference>
<comment type="caution">
    <text evidence="1">The sequence shown here is derived from an EMBL/GenBank/DDBJ whole genome shotgun (WGS) entry which is preliminary data.</text>
</comment>
<accession>A0A0W0FCY6</accession>
<gene>
    <name evidence="1" type="ORF">WG66_13267</name>
</gene>
<dbReference type="AlphaFoldDB" id="A0A0W0FCY6"/>
<evidence type="ECO:0000313" key="2">
    <source>
        <dbReference type="Proteomes" id="UP000054988"/>
    </source>
</evidence>
<protein>
    <submittedName>
        <fullName evidence="1">Uncharacterized protein</fullName>
    </submittedName>
</protein>
<dbReference type="EMBL" id="LATX01002117">
    <property type="protein sequence ID" value="KTB34163.1"/>
    <property type="molecule type" value="Genomic_DNA"/>
</dbReference>
<name>A0A0W0FCY6_MONRR</name>
<organism evidence="1 2">
    <name type="scientific">Moniliophthora roreri</name>
    <name type="common">Frosty pod rot fungus</name>
    <name type="synonym">Monilia roreri</name>
    <dbReference type="NCBI Taxonomy" id="221103"/>
    <lineage>
        <taxon>Eukaryota</taxon>
        <taxon>Fungi</taxon>
        <taxon>Dikarya</taxon>
        <taxon>Basidiomycota</taxon>
        <taxon>Agaricomycotina</taxon>
        <taxon>Agaricomycetes</taxon>
        <taxon>Agaricomycetidae</taxon>
        <taxon>Agaricales</taxon>
        <taxon>Marasmiineae</taxon>
        <taxon>Marasmiaceae</taxon>
        <taxon>Moniliophthora</taxon>
    </lineage>
</organism>